<dbReference type="OrthoDB" id="1887033at2759"/>
<dbReference type="Gene3D" id="3.20.20.80">
    <property type="entry name" value="Glycosidases"/>
    <property type="match status" value="1"/>
</dbReference>
<dbReference type="InterPro" id="IPR001547">
    <property type="entry name" value="Glyco_hydro_5"/>
</dbReference>
<dbReference type="AlphaFoldDB" id="A0A0C9W8Y3"/>
<reference evidence="7 8" key="1">
    <citation type="submission" date="2014-04" db="EMBL/GenBank/DDBJ databases">
        <title>Evolutionary Origins and Diversification of the Mycorrhizal Mutualists.</title>
        <authorList>
            <consortium name="DOE Joint Genome Institute"/>
            <consortium name="Mycorrhizal Genomics Consortium"/>
            <person name="Kohler A."/>
            <person name="Kuo A."/>
            <person name="Nagy L.G."/>
            <person name="Floudas D."/>
            <person name="Copeland A."/>
            <person name="Barry K.W."/>
            <person name="Cichocki N."/>
            <person name="Veneault-Fourrey C."/>
            <person name="LaButti K."/>
            <person name="Lindquist E.A."/>
            <person name="Lipzen A."/>
            <person name="Lundell T."/>
            <person name="Morin E."/>
            <person name="Murat C."/>
            <person name="Riley R."/>
            <person name="Ohm R."/>
            <person name="Sun H."/>
            <person name="Tunlid A."/>
            <person name="Henrissat B."/>
            <person name="Grigoriev I.V."/>
            <person name="Hibbett D.S."/>
            <person name="Martin F."/>
        </authorList>
    </citation>
    <scope>NUCLEOTIDE SEQUENCE [LARGE SCALE GENOMIC DNA]</scope>
    <source>
        <strain evidence="7 8">MD-312</strain>
    </source>
</reference>
<dbReference type="PANTHER" id="PTHR31297">
    <property type="entry name" value="GLUCAN ENDO-1,6-BETA-GLUCOSIDASE B"/>
    <property type="match status" value="1"/>
</dbReference>
<dbReference type="GO" id="GO:0005576">
    <property type="term" value="C:extracellular region"/>
    <property type="evidence" value="ECO:0007669"/>
    <property type="project" value="TreeGrafter"/>
</dbReference>
<name>A0A0C9W8Y3_9AGAM</name>
<evidence type="ECO:0000313" key="8">
    <source>
        <dbReference type="Proteomes" id="UP000053820"/>
    </source>
</evidence>
<feature type="compositionally biased region" description="Basic and acidic residues" evidence="5">
    <location>
        <begin position="526"/>
        <end position="536"/>
    </location>
</feature>
<dbReference type="Pfam" id="PF00150">
    <property type="entry name" value="Cellulase"/>
    <property type="match status" value="1"/>
</dbReference>
<evidence type="ECO:0000256" key="3">
    <source>
        <dbReference type="ARBA" id="ARBA00023295"/>
    </source>
</evidence>
<dbReference type="HOGENOM" id="CLU_004624_8_0_1"/>
<keyword evidence="3 4" id="KW-0326">Glycosidase</keyword>
<evidence type="ECO:0000256" key="1">
    <source>
        <dbReference type="ARBA" id="ARBA00005641"/>
    </source>
</evidence>
<dbReference type="Proteomes" id="UP000053820">
    <property type="component" value="Unassembled WGS sequence"/>
</dbReference>
<feature type="region of interest" description="Disordered" evidence="5">
    <location>
        <begin position="507"/>
        <end position="545"/>
    </location>
</feature>
<dbReference type="PANTHER" id="PTHR31297:SF43">
    <property type="entry name" value="GLUCAN 1,3-BETA-GLUCOSIDASE 3"/>
    <property type="match status" value="1"/>
</dbReference>
<comment type="similarity">
    <text evidence="1 4">Belongs to the glycosyl hydrolase 5 (cellulase A) family.</text>
</comment>
<dbReference type="GO" id="GO:0009986">
    <property type="term" value="C:cell surface"/>
    <property type="evidence" value="ECO:0007669"/>
    <property type="project" value="TreeGrafter"/>
</dbReference>
<proteinExistence type="inferred from homology"/>
<feature type="compositionally biased region" description="Polar residues" evidence="5">
    <location>
        <begin position="516"/>
        <end position="525"/>
    </location>
</feature>
<evidence type="ECO:0000256" key="5">
    <source>
        <dbReference type="SAM" id="MobiDB-lite"/>
    </source>
</evidence>
<accession>A0A0C9W8Y3</accession>
<evidence type="ECO:0000259" key="6">
    <source>
        <dbReference type="Pfam" id="PF00150"/>
    </source>
</evidence>
<dbReference type="GO" id="GO:0046557">
    <property type="term" value="F:glucan endo-1,6-beta-glucosidase activity"/>
    <property type="evidence" value="ECO:0007669"/>
    <property type="project" value="TreeGrafter"/>
</dbReference>
<evidence type="ECO:0000313" key="7">
    <source>
        <dbReference type="EMBL" id="KIJ59197.1"/>
    </source>
</evidence>
<gene>
    <name evidence="7" type="ORF">HYDPIDRAFT_44163</name>
</gene>
<feature type="domain" description="Glycoside hydrolase family 5" evidence="6">
    <location>
        <begin position="170"/>
        <end position="445"/>
    </location>
</feature>
<organism evidence="7 8">
    <name type="scientific">Hydnomerulius pinastri MD-312</name>
    <dbReference type="NCBI Taxonomy" id="994086"/>
    <lineage>
        <taxon>Eukaryota</taxon>
        <taxon>Fungi</taxon>
        <taxon>Dikarya</taxon>
        <taxon>Basidiomycota</taxon>
        <taxon>Agaricomycotina</taxon>
        <taxon>Agaricomycetes</taxon>
        <taxon>Agaricomycetidae</taxon>
        <taxon>Boletales</taxon>
        <taxon>Boletales incertae sedis</taxon>
        <taxon>Leucogyrophana</taxon>
    </lineage>
</organism>
<dbReference type="InterPro" id="IPR050386">
    <property type="entry name" value="Glycosyl_hydrolase_5"/>
</dbReference>
<sequence length="616" mass="67880">MTIMNSESFTSLLRALGLVQGSYKPAPNVALMGNGTIASIAFSTFFGAPNNTITSLDPGSLYNADRNTTIFDFLPTFRPNALDDDASAGSQCSVLPYNPTLIVDPTFPPFDFSMANVYRYRRQQSVNFGSWFVQENWMVPSLFTCASGPQAAEIDVTSGWGSTDNARAVLEHHWDTFINQTDFEYLASIGINTVRLPIGYWSLGSLFLEGTPFEPYASVYKNSWPRIVRAINTAAQSGIGVLVDLHGAVGSQNGQSHSGISDGQTRMFNNPVYMNKTLGVLTFLAQELQNATNVVGIQILNEPENVPELADFYSQAIEIIRQKTSSGSNFPLYIHDAFDLERFSDFIANRTDFIVEDHHSYFVFTPQDDSEPAAQHTGDVEGPIAAELSEAALKNRGNLVIDEWSCALTDKSLSTQRNPKEARKEFCTGQMNVYANTSAGWGFWWLGGINAAYYKEGCETDAGWCFKSAIGQSLPTTFFSYGKPPPTDQAQLQHIYTAVASMTVPPDPDVLHKLDNSTQSQTRPDQGNRKRDDDSSSRNLTSTQEQSFIKGYSDGFLTAKIFAQQGWSKLGFKGQYIEDSLRVLGTLIALGSEDYYRNGFKVGLGDGETFIMDVLA</sequence>
<keyword evidence="8" id="KW-1185">Reference proteome</keyword>
<evidence type="ECO:0000256" key="2">
    <source>
        <dbReference type="ARBA" id="ARBA00022801"/>
    </source>
</evidence>
<dbReference type="GO" id="GO:0009251">
    <property type="term" value="P:glucan catabolic process"/>
    <property type="evidence" value="ECO:0007669"/>
    <property type="project" value="TreeGrafter"/>
</dbReference>
<keyword evidence="2 4" id="KW-0378">Hydrolase</keyword>
<evidence type="ECO:0000256" key="4">
    <source>
        <dbReference type="RuleBase" id="RU361153"/>
    </source>
</evidence>
<dbReference type="EMBL" id="KN839894">
    <property type="protein sequence ID" value="KIJ59197.1"/>
    <property type="molecule type" value="Genomic_DNA"/>
</dbReference>
<dbReference type="SUPFAM" id="SSF51445">
    <property type="entry name" value="(Trans)glycosidases"/>
    <property type="match status" value="1"/>
</dbReference>
<dbReference type="InterPro" id="IPR017853">
    <property type="entry name" value="GH"/>
</dbReference>
<protein>
    <submittedName>
        <fullName evidence="7">Glycoside hydrolase family 5 protein</fullName>
    </submittedName>
</protein>